<feature type="domain" description="DUF218" evidence="3">
    <location>
        <begin position="117"/>
        <end position="275"/>
    </location>
</feature>
<dbReference type="InterPro" id="IPR051599">
    <property type="entry name" value="Cell_Envelope_Assoc"/>
</dbReference>
<feature type="transmembrane region" description="Helical" evidence="2">
    <location>
        <begin position="58"/>
        <end position="76"/>
    </location>
</feature>
<feature type="region of interest" description="Disordered" evidence="1">
    <location>
        <begin position="1"/>
        <end position="20"/>
    </location>
</feature>
<feature type="compositionally biased region" description="Pro residues" evidence="1">
    <location>
        <begin position="8"/>
        <end position="17"/>
    </location>
</feature>
<dbReference type="CDD" id="cd06259">
    <property type="entry name" value="YdcF-like"/>
    <property type="match status" value="1"/>
</dbReference>
<keyword evidence="5" id="KW-1185">Reference proteome</keyword>
<feature type="transmembrane region" description="Helical" evidence="2">
    <location>
        <begin position="29"/>
        <end position="51"/>
    </location>
</feature>
<dbReference type="PANTHER" id="PTHR30336">
    <property type="entry name" value="INNER MEMBRANE PROTEIN, PROBABLE PERMEASE"/>
    <property type="match status" value="1"/>
</dbReference>
<comment type="caution">
    <text evidence="4">The sequence shown here is derived from an EMBL/GenBank/DDBJ whole genome shotgun (WGS) entry which is preliminary data.</text>
</comment>
<evidence type="ECO:0000259" key="3">
    <source>
        <dbReference type="Pfam" id="PF02698"/>
    </source>
</evidence>
<evidence type="ECO:0000256" key="2">
    <source>
        <dbReference type="SAM" id="Phobius"/>
    </source>
</evidence>
<gene>
    <name evidence="4" type="ORF">Dxin01_02352</name>
</gene>
<dbReference type="InterPro" id="IPR003848">
    <property type="entry name" value="DUF218"/>
</dbReference>
<organism evidence="4 5">
    <name type="scientific">Deinococcus xinjiangensis</name>
    <dbReference type="NCBI Taxonomy" id="457454"/>
    <lineage>
        <taxon>Bacteria</taxon>
        <taxon>Thermotogati</taxon>
        <taxon>Deinococcota</taxon>
        <taxon>Deinococci</taxon>
        <taxon>Deinococcales</taxon>
        <taxon>Deinococcaceae</taxon>
        <taxon>Deinococcus</taxon>
    </lineage>
</organism>
<accession>A0ABP9VEU5</accession>
<keyword evidence="2" id="KW-1133">Transmembrane helix</keyword>
<evidence type="ECO:0000313" key="4">
    <source>
        <dbReference type="EMBL" id="GAA5502608.1"/>
    </source>
</evidence>
<sequence>MLMGVLEPAPPAAPSLPPTRSRAGSRLGVGQGVLVGLAVGCALAVLAAYLGKVRAPESVLLAAIGLCGVAGAFRITRLLLTWGAGLLAALLCVCLLTPILRGPLSALTLAQPPTKADAIVVLGGGVQCGTRTLEAPSFARLMRGLELWRAGYAPVITVSEQSNLLGSPTCPKMSVLEGEIVRQLYPQGGPELLTLRSVTTTRDEAARVRDYARERGWQSILLVTSPSHSRRAAALFEAYGLRAVSVPAQELQFDTTLPLPSDRLEALQVVLYEWLSRAKSAAGGTPER</sequence>
<dbReference type="Proteomes" id="UP001458946">
    <property type="component" value="Unassembled WGS sequence"/>
</dbReference>
<keyword evidence="2" id="KW-0472">Membrane</keyword>
<feature type="transmembrane region" description="Helical" evidence="2">
    <location>
        <begin position="82"/>
        <end position="100"/>
    </location>
</feature>
<keyword evidence="2" id="KW-0812">Transmembrane</keyword>
<protein>
    <recommendedName>
        <fullName evidence="3">DUF218 domain-containing protein</fullName>
    </recommendedName>
</protein>
<evidence type="ECO:0000256" key="1">
    <source>
        <dbReference type="SAM" id="MobiDB-lite"/>
    </source>
</evidence>
<dbReference type="Pfam" id="PF02698">
    <property type="entry name" value="DUF218"/>
    <property type="match status" value="1"/>
</dbReference>
<reference evidence="4 5" key="1">
    <citation type="submission" date="2024-02" db="EMBL/GenBank/DDBJ databases">
        <title>Deinococcus xinjiangensis NBRC 107630.</title>
        <authorList>
            <person name="Ichikawa N."/>
            <person name="Katano-Makiyama Y."/>
            <person name="Hidaka K."/>
        </authorList>
    </citation>
    <scope>NUCLEOTIDE SEQUENCE [LARGE SCALE GENOMIC DNA]</scope>
    <source>
        <strain evidence="4 5">NBRC 107630</strain>
    </source>
</reference>
<dbReference type="PANTHER" id="PTHR30336:SF4">
    <property type="entry name" value="ENVELOPE BIOGENESIS FACTOR ELYC"/>
    <property type="match status" value="1"/>
</dbReference>
<evidence type="ECO:0000313" key="5">
    <source>
        <dbReference type="Proteomes" id="UP001458946"/>
    </source>
</evidence>
<name>A0ABP9VEU5_9DEIO</name>
<dbReference type="EMBL" id="BAABRN010000026">
    <property type="protein sequence ID" value="GAA5502608.1"/>
    <property type="molecule type" value="Genomic_DNA"/>
</dbReference>
<proteinExistence type="predicted"/>